<organism evidence="8 9">
    <name type="scientific">Candidatus Roizmanbacteria bacterium CG09_land_8_20_14_0_10_41_9</name>
    <dbReference type="NCBI Taxonomy" id="1974850"/>
    <lineage>
        <taxon>Bacteria</taxon>
        <taxon>Candidatus Roizmaniibacteriota</taxon>
    </lineage>
</organism>
<comment type="similarity">
    <text evidence="2">Belongs to the endoribonuclease YbeY family.</text>
</comment>
<dbReference type="Proteomes" id="UP000231198">
    <property type="component" value="Unassembled WGS sequence"/>
</dbReference>
<dbReference type="GO" id="GO:0006364">
    <property type="term" value="P:rRNA processing"/>
    <property type="evidence" value="ECO:0007669"/>
    <property type="project" value="InterPro"/>
</dbReference>
<dbReference type="Pfam" id="PF02130">
    <property type="entry name" value="YbeY"/>
    <property type="match status" value="1"/>
</dbReference>
<keyword evidence="7" id="KW-0862">Zinc</keyword>
<comment type="caution">
    <text evidence="8">The sequence shown here is derived from an EMBL/GenBank/DDBJ whole genome shotgun (WGS) entry which is preliminary data.</text>
</comment>
<evidence type="ECO:0000256" key="3">
    <source>
        <dbReference type="ARBA" id="ARBA00022722"/>
    </source>
</evidence>
<comment type="cofactor">
    <cofactor evidence="1">
        <name>Zn(2+)</name>
        <dbReference type="ChEBI" id="CHEBI:29105"/>
    </cofactor>
</comment>
<dbReference type="EMBL" id="PEZG01000057">
    <property type="protein sequence ID" value="PIS15614.1"/>
    <property type="molecule type" value="Genomic_DNA"/>
</dbReference>
<keyword evidence="4" id="KW-0479">Metal-binding</keyword>
<keyword evidence="6" id="KW-0378">Hydrolase</keyword>
<protein>
    <recommendedName>
        <fullName evidence="10">rRNA maturation RNase YbeY</fullName>
    </recommendedName>
</protein>
<dbReference type="GO" id="GO:0046872">
    <property type="term" value="F:metal ion binding"/>
    <property type="evidence" value="ECO:0007669"/>
    <property type="project" value="UniProtKB-KW"/>
</dbReference>
<evidence type="ECO:0000256" key="1">
    <source>
        <dbReference type="ARBA" id="ARBA00001947"/>
    </source>
</evidence>
<evidence type="ECO:0000256" key="4">
    <source>
        <dbReference type="ARBA" id="ARBA00022723"/>
    </source>
</evidence>
<evidence type="ECO:0000256" key="5">
    <source>
        <dbReference type="ARBA" id="ARBA00022759"/>
    </source>
</evidence>
<accession>A0A2H0WSH9</accession>
<gene>
    <name evidence="8" type="ORF">COT62_02545</name>
</gene>
<evidence type="ECO:0000256" key="2">
    <source>
        <dbReference type="ARBA" id="ARBA00010875"/>
    </source>
</evidence>
<keyword evidence="3" id="KW-0540">Nuclease</keyword>
<evidence type="ECO:0000313" key="9">
    <source>
        <dbReference type="Proteomes" id="UP000231198"/>
    </source>
</evidence>
<name>A0A2H0WSH9_9BACT</name>
<dbReference type="Gene3D" id="3.40.390.30">
    <property type="entry name" value="Metalloproteases ('zincins'), catalytic domain"/>
    <property type="match status" value="1"/>
</dbReference>
<evidence type="ECO:0000256" key="7">
    <source>
        <dbReference type="ARBA" id="ARBA00022833"/>
    </source>
</evidence>
<evidence type="ECO:0008006" key="10">
    <source>
        <dbReference type="Google" id="ProtNLM"/>
    </source>
</evidence>
<dbReference type="AlphaFoldDB" id="A0A2H0WSH9"/>
<dbReference type="GO" id="GO:0004519">
    <property type="term" value="F:endonuclease activity"/>
    <property type="evidence" value="ECO:0007669"/>
    <property type="project" value="UniProtKB-KW"/>
</dbReference>
<dbReference type="InterPro" id="IPR002036">
    <property type="entry name" value="YbeY"/>
</dbReference>
<evidence type="ECO:0000313" key="8">
    <source>
        <dbReference type="EMBL" id="PIS15614.1"/>
    </source>
</evidence>
<proteinExistence type="inferred from homology"/>
<keyword evidence="5" id="KW-0255">Endonuclease</keyword>
<dbReference type="NCBIfam" id="TIGR00043">
    <property type="entry name" value="rRNA maturation RNase YbeY"/>
    <property type="match status" value="1"/>
</dbReference>
<dbReference type="InterPro" id="IPR023091">
    <property type="entry name" value="MetalPrtase_cat_dom_sf_prd"/>
</dbReference>
<dbReference type="GO" id="GO:0004222">
    <property type="term" value="F:metalloendopeptidase activity"/>
    <property type="evidence" value="ECO:0007669"/>
    <property type="project" value="InterPro"/>
</dbReference>
<dbReference type="SUPFAM" id="SSF55486">
    <property type="entry name" value="Metalloproteases ('zincins'), catalytic domain"/>
    <property type="match status" value="1"/>
</dbReference>
<reference evidence="9" key="1">
    <citation type="submission" date="2017-09" db="EMBL/GenBank/DDBJ databases">
        <title>Depth-based differentiation of microbial function through sediment-hosted aquifers and enrichment of novel symbionts in the deep terrestrial subsurface.</title>
        <authorList>
            <person name="Probst A.J."/>
            <person name="Ladd B."/>
            <person name="Jarett J.K."/>
            <person name="Geller-Mcgrath D.E."/>
            <person name="Sieber C.M.K."/>
            <person name="Emerson J.B."/>
            <person name="Anantharaman K."/>
            <person name="Thomas B.C."/>
            <person name="Malmstrom R."/>
            <person name="Stieglmeier M."/>
            <person name="Klingl A."/>
            <person name="Woyke T."/>
            <person name="Ryan C.M."/>
            <person name="Banfield J.F."/>
        </authorList>
    </citation>
    <scope>NUCLEOTIDE SEQUENCE [LARGE SCALE GENOMIC DNA]</scope>
</reference>
<sequence>MIYIVTSSRYKINRRKIRKEAQDILDAYEVSPDLILNIVFVGRNKMKTISKKYKNEEVALPVLSFDYSKEAQSDGKLMGEIVICYPQAILLAAERERRVDETITKLIRHGIENILNE</sequence>
<evidence type="ECO:0000256" key="6">
    <source>
        <dbReference type="ARBA" id="ARBA00022801"/>
    </source>
</evidence>